<dbReference type="GO" id="GO:0005524">
    <property type="term" value="F:ATP binding"/>
    <property type="evidence" value="ECO:0007669"/>
    <property type="project" value="InterPro"/>
</dbReference>
<dbReference type="SMART" id="SM00382">
    <property type="entry name" value="AAA"/>
    <property type="match status" value="1"/>
</dbReference>
<reference evidence="3" key="2">
    <citation type="submission" date="2021-04" db="EMBL/GenBank/DDBJ databases">
        <authorList>
            <person name="Gilroy R."/>
        </authorList>
    </citation>
    <scope>NUCLEOTIDE SEQUENCE</scope>
    <source>
        <strain evidence="3">CHK183-5548</strain>
    </source>
</reference>
<accession>A0A9D2T7W4</accession>
<dbReference type="PANTHER" id="PTHR30486">
    <property type="entry name" value="TWITCHING MOTILITY PROTEIN PILT"/>
    <property type="match status" value="1"/>
</dbReference>
<protein>
    <submittedName>
        <fullName evidence="3">PilT/PilU family type 4a pilus ATPase</fullName>
    </submittedName>
</protein>
<dbReference type="Gene3D" id="3.40.50.300">
    <property type="entry name" value="P-loop containing nucleotide triphosphate hydrolases"/>
    <property type="match status" value="1"/>
</dbReference>
<dbReference type="SUPFAM" id="SSF52540">
    <property type="entry name" value="P-loop containing nucleoside triphosphate hydrolases"/>
    <property type="match status" value="1"/>
</dbReference>
<dbReference type="InterPro" id="IPR006321">
    <property type="entry name" value="PilT/PilU"/>
</dbReference>
<dbReference type="InterPro" id="IPR003593">
    <property type="entry name" value="AAA+_ATPase"/>
</dbReference>
<proteinExistence type="inferred from homology"/>
<dbReference type="GO" id="GO:0016887">
    <property type="term" value="F:ATP hydrolysis activity"/>
    <property type="evidence" value="ECO:0007669"/>
    <property type="project" value="InterPro"/>
</dbReference>
<dbReference type="PROSITE" id="PS00662">
    <property type="entry name" value="T2SP_E"/>
    <property type="match status" value="1"/>
</dbReference>
<dbReference type="NCBIfam" id="TIGR01420">
    <property type="entry name" value="pilT_fam"/>
    <property type="match status" value="1"/>
</dbReference>
<dbReference type="EMBL" id="DWWL01000072">
    <property type="protein sequence ID" value="HJC48616.1"/>
    <property type="molecule type" value="Genomic_DNA"/>
</dbReference>
<comment type="caution">
    <text evidence="3">The sequence shown here is derived from an EMBL/GenBank/DDBJ whole genome shotgun (WGS) entry which is preliminary data.</text>
</comment>
<evidence type="ECO:0000313" key="4">
    <source>
        <dbReference type="Proteomes" id="UP000823883"/>
    </source>
</evidence>
<comment type="similarity">
    <text evidence="1">Belongs to the GSP E family.</text>
</comment>
<dbReference type="Proteomes" id="UP000823883">
    <property type="component" value="Unassembled WGS sequence"/>
</dbReference>
<sequence length="356" mass="39203">MKRDSHLMDLLKSAVSQDASDIFLIPGMPAAFKIHGQIQSISDQKIYPDEMDGYIRAIYALTGGRTMKRVLETGDDDFSFSVKDLSRFRASVMKQRGSLAAVIRLVRFTLPSPDQLHIPESILGLSQLSKGLVLVTGPAGSGKSTTLACIIDRINRTRTAHVITLEDPIEFLHRHQKSVVTQREVGLDTDSYVDGLRAALRQAPDVILLGEMRDYETISIAMTAAETGHLVISTLHTTGAANTIDRIIDIFPANAQQQIRVQLSMVLQAVVSQQLVPTTDGRLTPAFELMFVNKAIRNMIRESKIHQIDNMIASGAASGMISMDGSLIKLFRDGLITKDTAVTYSQDSEQLQARLR</sequence>
<dbReference type="Gene3D" id="3.30.450.90">
    <property type="match status" value="1"/>
</dbReference>
<name>A0A9D2T7W4_9FIRM</name>
<evidence type="ECO:0000313" key="3">
    <source>
        <dbReference type="EMBL" id="HJC48616.1"/>
    </source>
</evidence>
<evidence type="ECO:0000259" key="2">
    <source>
        <dbReference type="PROSITE" id="PS00662"/>
    </source>
</evidence>
<dbReference type="InterPro" id="IPR001482">
    <property type="entry name" value="T2SS/T4SS_dom"/>
</dbReference>
<gene>
    <name evidence="3" type="ORF">IAA04_11240</name>
</gene>
<dbReference type="Pfam" id="PF00437">
    <property type="entry name" value="T2SSE"/>
    <property type="match status" value="1"/>
</dbReference>
<evidence type="ECO:0000256" key="1">
    <source>
        <dbReference type="ARBA" id="ARBA00006611"/>
    </source>
</evidence>
<dbReference type="InterPro" id="IPR050921">
    <property type="entry name" value="T4SS_GSP_E_ATPase"/>
</dbReference>
<dbReference type="CDD" id="cd01131">
    <property type="entry name" value="PilT"/>
    <property type="match status" value="1"/>
</dbReference>
<feature type="domain" description="Bacterial type II secretion system protein E" evidence="2">
    <location>
        <begin position="200"/>
        <end position="214"/>
    </location>
</feature>
<organism evidence="3 4">
    <name type="scientific">Candidatus Lachnoclostridium pullistercoris</name>
    <dbReference type="NCBI Taxonomy" id="2838632"/>
    <lineage>
        <taxon>Bacteria</taxon>
        <taxon>Bacillati</taxon>
        <taxon>Bacillota</taxon>
        <taxon>Clostridia</taxon>
        <taxon>Lachnospirales</taxon>
        <taxon>Lachnospiraceae</taxon>
    </lineage>
</organism>
<reference evidence="3" key="1">
    <citation type="journal article" date="2021" name="PeerJ">
        <title>Extensive microbial diversity within the chicken gut microbiome revealed by metagenomics and culture.</title>
        <authorList>
            <person name="Gilroy R."/>
            <person name="Ravi A."/>
            <person name="Getino M."/>
            <person name="Pursley I."/>
            <person name="Horton D.L."/>
            <person name="Alikhan N.F."/>
            <person name="Baker D."/>
            <person name="Gharbi K."/>
            <person name="Hall N."/>
            <person name="Watson M."/>
            <person name="Adriaenssens E.M."/>
            <person name="Foster-Nyarko E."/>
            <person name="Jarju S."/>
            <person name="Secka A."/>
            <person name="Antonio M."/>
            <person name="Oren A."/>
            <person name="Chaudhuri R.R."/>
            <person name="La Ragione R."/>
            <person name="Hildebrand F."/>
            <person name="Pallen M.J."/>
        </authorList>
    </citation>
    <scope>NUCLEOTIDE SEQUENCE</scope>
    <source>
        <strain evidence="3">CHK183-5548</strain>
    </source>
</reference>
<dbReference type="AlphaFoldDB" id="A0A9D2T7W4"/>
<dbReference type="InterPro" id="IPR027417">
    <property type="entry name" value="P-loop_NTPase"/>
</dbReference>